<dbReference type="GO" id="GO:0005730">
    <property type="term" value="C:nucleolus"/>
    <property type="evidence" value="ECO:0007669"/>
    <property type="project" value="TreeGrafter"/>
</dbReference>
<evidence type="ECO:0000256" key="1">
    <source>
        <dbReference type="ARBA" id="ARBA00022741"/>
    </source>
</evidence>
<dbReference type="AlphaFoldDB" id="A0A5K1VF11"/>
<dbReference type="VEuPathDB" id="AmoebaDB:EHI5A_159500"/>
<dbReference type="CDD" id="cd18791">
    <property type="entry name" value="SF2_C_RHA"/>
    <property type="match status" value="1"/>
</dbReference>
<dbReference type="Pfam" id="PF00271">
    <property type="entry name" value="Helicase_C"/>
    <property type="match status" value="1"/>
</dbReference>
<evidence type="ECO:0000256" key="2">
    <source>
        <dbReference type="ARBA" id="ARBA00022801"/>
    </source>
</evidence>
<dbReference type="InterPro" id="IPR013087">
    <property type="entry name" value="Znf_C2H2_type"/>
</dbReference>
<dbReference type="PROSITE" id="PS00028">
    <property type="entry name" value="ZINC_FINGER_C2H2_1"/>
    <property type="match status" value="1"/>
</dbReference>
<dbReference type="EMBL" id="BDEQ01000001">
    <property type="protein sequence ID" value="GAT98603.1"/>
    <property type="molecule type" value="Genomic_DNA"/>
</dbReference>
<dbReference type="InterPro" id="IPR001650">
    <property type="entry name" value="Helicase_C-like"/>
</dbReference>
<dbReference type="VEuPathDB" id="AmoebaDB:EHI8A_136380"/>
<dbReference type="InterPro" id="IPR027417">
    <property type="entry name" value="P-loop_NTPase"/>
</dbReference>
<feature type="region of interest" description="Disordered" evidence="5">
    <location>
        <begin position="1"/>
        <end position="48"/>
    </location>
</feature>
<dbReference type="GO" id="GO:0016787">
    <property type="term" value="F:hydrolase activity"/>
    <property type="evidence" value="ECO:0007669"/>
    <property type="project" value="UniProtKB-KW"/>
</dbReference>
<dbReference type="Proteomes" id="UP000078387">
    <property type="component" value="Unassembled WGS sequence"/>
</dbReference>
<dbReference type="InterPro" id="IPR011545">
    <property type="entry name" value="DEAD/DEAH_box_helicase_dom"/>
</dbReference>
<evidence type="ECO:0000313" key="9">
    <source>
        <dbReference type="Proteomes" id="UP000078387"/>
    </source>
</evidence>
<evidence type="ECO:0000259" key="6">
    <source>
        <dbReference type="PROSITE" id="PS51192"/>
    </source>
</evidence>
<dbReference type="PANTHER" id="PTHR18934:SF99">
    <property type="entry name" value="ATP-DEPENDENT RNA HELICASE DHX37-RELATED"/>
    <property type="match status" value="1"/>
</dbReference>
<dbReference type="VEuPathDB" id="AmoebaDB:EHI_090040"/>
<dbReference type="VEuPathDB" id="AmoebaDB:EHI7A_127880"/>
<evidence type="ECO:0000313" key="8">
    <source>
        <dbReference type="EMBL" id="GAT98603.1"/>
    </source>
</evidence>
<dbReference type="PROSITE" id="PS51192">
    <property type="entry name" value="HELICASE_ATP_BIND_1"/>
    <property type="match status" value="1"/>
</dbReference>
<keyword evidence="4" id="KW-0067">ATP-binding</keyword>
<evidence type="ECO:0000256" key="3">
    <source>
        <dbReference type="ARBA" id="ARBA00022806"/>
    </source>
</evidence>
<dbReference type="PROSITE" id="PS51194">
    <property type="entry name" value="HELICASE_CTER"/>
    <property type="match status" value="1"/>
</dbReference>
<feature type="domain" description="Helicase ATP-binding" evidence="6">
    <location>
        <begin position="89"/>
        <end position="253"/>
    </location>
</feature>
<dbReference type="SMART" id="SM00487">
    <property type="entry name" value="DEXDc"/>
    <property type="match status" value="1"/>
</dbReference>
<gene>
    <name evidence="8" type="ORF">CL6EHI_090040</name>
</gene>
<comment type="caution">
    <text evidence="8">The sequence shown here is derived from an EMBL/GenBank/DDBJ whole genome shotgun (WGS) entry which is preliminary data.</text>
</comment>
<dbReference type="FunFam" id="3.40.50.300:FF:001760">
    <property type="entry name" value="ATP-dependent RNA helicase"/>
    <property type="match status" value="1"/>
</dbReference>
<dbReference type="Gene3D" id="1.20.120.1080">
    <property type="match status" value="1"/>
</dbReference>
<dbReference type="VEuPathDB" id="AmoebaDB:KM1_216230"/>
<dbReference type="GO" id="GO:0000462">
    <property type="term" value="P:maturation of SSU-rRNA from tricistronic rRNA transcript (SSU-rRNA, 5.8S rRNA, LSU-rRNA)"/>
    <property type="evidence" value="ECO:0007669"/>
    <property type="project" value="TreeGrafter"/>
</dbReference>
<keyword evidence="1" id="KW-0547">Nucleotide-binding</keyword>
<keyword evidence="2" id="KW-0378">Hydrolase</keyword>
<accession>A0A5K1VF11</accession>
<dbReference type="Pfam" id="PF00270">
    <property type="entry name" value="DEAD"/>
    <property type="match status" value="1"/>
</dbReference>
<reference evidence="8 9" key="1">
    <citation type="submission" date="2016-05" db="EMBL/GenBank/DDBJ databases">
        <title>First whole genome sequencing of Entamoeba histolytica HM1:IMSS-clone-6.</title>
        <authorList>
            <person name="Mukherjee Avik.K."/>
            <person name="Izumyama S."/>
            <person name="Nakada-Tsukui K."/>
            <person name="Nozaki T."/>
        </authorList>
    </citation>
    <scope>NUCLEOTIDE SEQUENCE [LARGE SCALE GENOMIC DNA]</scope>
    <source>
        <strain evidence="8 9">HM1:IMSS clone 6</strain>
    </source>
</reference>
<dbReference type="CDD" id="cd17917">
    <property type="entry name" value="DEXHc_RHA-like"/>
    <property type="match status" value="1"/>
</dbReference>
<feature type="domain" description="Helicase C-terminal" evidence="7">
    <location>
        <begin position="338"/>
        <end position="507"/>
    </location>
</feature>
<dbReference type="InterPro" id="IPR014001">
    <property type="entry name" value="Helicase_ATP-bd"/>
</dbReference>
<evidence type="ECO:0000256" key="4">
    <source>
        <dbReference type="ARBA" id="ARBA00022840"/>
    </source>
</evidence>
<dbReference type="PANTHER" id="PTHR18934">
    <property type="entry name" value="ATP-DEPENDENT RNA HELICASE"/>
    <property type="match status" value="1"/>
</dbReference>
<name>A0A5K1VF11_ENTHI</name>
<proteinExistence type="predicted"/>
<sequence length="1214" mass="140394">MSFDSSSSSWYSQNRNLRNRTSTSSRSRSRDRSRYSGMSESDSQFQNDDIMRLQEKIQGMSMRRSNPISQKIRVSRENLPAFQHRQEIIEKIRQNQVVIISGDTGCGKSTQVTQYIFEDARANGEHVKIACTQPRRIAATSLAERVSEEVGCSLGTAVGYQIGMEKQADSNTNIIYLTPGVLLQQLMRREGRRMYTHIIIDEAHERDLDTEFCLMLLRKFLSKTTVRLIIMSAMMDVEKIQNHFMLIPETGYQMQLQYLLCDFKEQKEFERIDITRLSKPPLLHIGGKRFPVEEFYIEDVLKLVKKTFEEIYPFQQKENIFSTLYPELDSRTLGLGVDLIQYIIRNETAPICILVFLPGMAEIEEMKSRLECCSYRGEIPCNFIKLHSTVSMTEQRSIFIESNAHKIILSSNIAESSITVPGVKVVINFGMEKSMQFDTAMNIEALKLTWISSASETQRVGRAGRLSSGKCYHMYPRTFARELGRYSEPEIQRSPLEKIMLMILEMKEGRELLDYGIQPPSDSNIERSIDNLIIGGFVVKENRIDNAITIAPLGRFAVKLPLDYRVAKLVFFGLYFGVFTETARIAALFGINQTLRRETSEMLQKKMVIDKLYSDIITSLLIDDSNRREVTNIVNEITRRLFIDVRDKKLYDRYNVKNKEGEYAIHLALYAAFYPNYFTTECLDGKLLEAVNRGCSSHERVGEVEMNPWYTIAFKGVPDSVTNQQFLEQLGTYFFKVFGNVSVIKYIKKTDRFRLVEFYEFRDEIKKEIYPWGTRMRYLYIALEWLSQCSFYCKEKVKGPNGIEEDVTVRCYAYHPYSVSLVNYFTRQIARIEGGSCLAPLLMKQELRVGGGHEEYYPVDPNYCIVTGLIGESNSGMTMCRKVSLFPNKIGKQHLPILAMIFSPTPVLPFYNKNYTKLRSILFAHSRRSVKVEVYLDETTLIAINRIRNDIKNFADSFEIQRGEYLRPCEVMQVFKELLEKTYYPMKGREIQPDEDEIKFVERNQTLTYLYADHPFHKMKPLSVEKDLELSEDDEAQDASTKIDEYLYKEKLAKGWYPEKRLVCGLCQSVICYLKNVKPPSSNLPKNVIGVMTCTFGLLKTQNDPRIGCCMKGHPCCKRIDGQYVLTEDSKCILVDDQGISKPWIPETYENFFANIGGIYTQVPPVTPGESLTDYDCPLCETKCRTKDEFLKHIPTTTHRMAETYYRNIYMRNK</sequence>
<dbReference type="Gene3D" id="3.40.50.300">
    <property type="entry name" value="P-loop containing nucleotide triphosphate hydrolases"/>
    <property type="match status" value="2"/>
</dbReference>
<evidence type="ECO:0000259" key="7">
    <source>
        <dbReference type="PROSITE" id="PS51194"/>
    </source>
</evidence>
<dbReference type="OMA" id="VIMSAMM"/>
<dbReference type="GO" id="GO:0003723">
    <property type="term" value="F:RNA binding"/>
    <property type="evidence" value="ECO:0007669"/>
    <property type="project" value="TreeGrafter"/>
</dbReference>
<feature type="compositionally biased region" description="Low complexity" evidence="5">
    <location>
        <begin position="1"/>
        <end position="26"/>
    </location>
</feature>
<feature type="compositionally biased region" description="Polar residues" evidence="5">
    <location>
        <begin position="38"/>
        <end position="47"/>
    </location>
</feature>
<dbReference type="SUPFAM" id="SSF52540">
    <property type="entry name" value="P-loop containing nucleoside triphosphate hydrolases"/>
    <property type="match status" value="1"/>
</dbReference>
<dbReference type="GO" id="GO:0004386">
    <property type="term" value="F:helicase activity"/>
    <property type="evidence" value="ECO:0007669"/>
    <property type="project" value="UniProtKB-KW"/>
</dbReference>
<organism evidence="8 9">
    <name type="scientific">Entamoeba histolytica</name>
    <dbReference type="NCBI Taxonomy" id="5759"/>
    <lineage>
        <taxon>Eukaryota</taxon>
        <taxon>Amoebozoa</taxon>
        <taxon>Evosea</taxon>
        <taxon>Archamoebae</taxon>
        <taxon>Mastigamoebida</taxon>
        <taxon>Entamoebidae</taxon>
        <taxon>Entamoeba</taxon>
    </lineage>
</organism>
<dbReference type="SMART" id="SM00490">
    <property type="entry name" value="HELICc"/>
    <property type="match status" value="1"/>
</dbReference>
<dbReference type="GO" id="GO:0005524">
    <property type="term" value="F:ATP binding"/>
    <property type="evidence" value="ECO:0007669"/>
    <property type="project" value="UniProtKB-KW"/>
</dbReference>
<protein>
    <submittedName>
        <fullName evidence="8">Helicase putative</fullName>
    </submittedName>
</protein>
<evidence type="ECO:0000256" key="5">
    <source>
        <dbReference type="SAM" id="MobiDB-lite"/>
    </source>
</evidence>
<keyword evidence="3 8" id="KW-0347">Helicase</keyword>